<accession>A0A2N5CBQ3</accession>
<dbReference type="AlphaFoldDB" id="A0A2N5CBQ3"/>
<name>A0A2N5CBQ3_9BURK</name>
<dbReference type="OrthoDB" id="8970749at2"/>
<evidence type="ECO:0000313" key="1">
    <source>
        <dbReference type="EMBL" id="PLP99614.1"/>
    </source>
</evidence>
<dbReference type="EMBL" id="PJRP01000006">
    <property type="protein sequence ID" value="PLP99614.1"/>
    <property type="molecule type" value="Genomic_DNA"/>
</dbReference>
<comment type="caution">
    <text evidence="1">The sequence shown here is derived from an EMBL/GenBank/DDBJ whole genome shotgun (WGS) entry which is preliminary data.</text>
</comment>
<dbReference type="RefSeq" id="WP_101682194.1">
    <property type="nucleotide sequence ID" value="NZ_PJRP01000006.1"/>
</dbReference>
<proteinExistence type="predicted"/>
<organism evidence="1 2">
    <name type="scientific">Cupriavidus pauculus</name>
    <dbReference type="NCBI Taxonomy" id="82633"/>
    <lineage>
        <taxon>Bacteria</taxon>
        <taxon>Pseudomonadati</taxon>
        <taxon>Pseudomonadota</taxon>
        <taxon>Betaproteobacteria</taxon>
        <taxon>Burkholderiales</taxon>
        <taxon>Burkholderiaceae</taxon>
        <taxon>Cupriavidus</taxon>
    </lineage>
</organism>
<gene>
    <name evidence="1" type="ORF">CYJ10_14475</name>
</gene>
<evidence type="ECO:0000313" key="2">
    <source>
        <dbReference type="Proteomes" id="UP000234341"/>
    </source>
</evidence>
<dbReference type="Proteomes" id="UP000234341">
    <property type="component" value="Unassembled WGS sequence"/>
</dbReference>
<reference evidence="1 2" key="1">
    <citation type="submission" date="2017-12" db="EMBL/GenBank/DDBJ databases">
        <title>Genome sequence of the active heterotrophic nitrifier-denitrifier, Cupriavidus pauculus UM1.</title>
        <authorList>
            <person name="Putonti C."/>
            <person name="Castignetti D."/>
        </authorList>
    </citation>
    <scope>NUCLEOTIDE SEQUENCE [LARGE SCALE GENOMIC DNA]</scope>
    <source>
        <strain evidence="1 2">UM1</strain>
    </source>
</reference>
<protein>
    <submittedName>
        <fullName evidence="1">Uncharacterized protein</fullName>
    </submittedName>
</protein>
<sequence>MLIPPLLRPGVVALPRPSQARVIRYRIRGFILLLRVLLLCFHTAAHADKALPAPAAPRPAPNFLEAVATDYANSHVFYAVEGIVPVREPRAAPAEPAPAPQTPASAAAIVSPAAANIRRVNAR</sequence>